<dbReference type="GO" id="GO:0044877">
    <property type="term" value="F:protein-containing complex binding"/>
    <property type="evidence" value="ECO:0007669"/>
    <property type="project" value="TreeGrafter"/>
</dbReference>
<sequence>MAAARSISEEFDLSKCMARRLRSSMTATLLLADTPNENAQGSLAMEAIEAYLPEYLKKELAASVHKKLFDNVSIFKNTTPAFLEALARRLRPQVCLAGDCLIREGDIDKEMYFVRSGELQVIAWNSEKDQEIVLHTLRILHPTLISECLTGPGSFCGELALVADVKRTATVRATVLSWLLMLTEEDMRLAHERFPDDFLIVQDVARLRLQEHRRKTGYSEKLKAAKQKLRLISAGRVLAHNAATRRFLGFSSESSSVPESPATPLTPTVTRSRPERETPEGHISSPDSSITQLTQVTRRSYTDIEDLILDPLVIVNHLTTTDLMRYMAGFICSYACQHGKIKWLT</sequence>
<dbReference type="CDD" id="cd00038">
    <property type="entry name" value="CAP_ED"/>
    <property type="match status" value="1"/>
</dbReference>
<feature type="domain" description="Cyclic nucleotide-binding" evidence="3">
    <location>
        <begin position="74"/>
        <end position="188"/>
    </location>
</feature>
<accession>A0A7J6MB26</accession>
<evidence type="ECO:0000259" key="3">
    <source>
        <dbReference type="PROSITE" id="PS50042"/>
    </source>
</evidence>
<dbReference type="Gene3D" id="2.60.120.10">
    <property type="entry name" value="Jelly Rolls"/>
    <property type="match status" value="1"/>
</dbReference>
<comment type="caution">
    <text evidence="4">The sequence shown here is derived from an EMBL/GenBank/DDBJ whole genome shotgun (WGS) entry which is preliminary data.</text>
</comment>
<dbReference type="PROSITE" id="PS50042">
    <property type="entry name" value="CNMP_BINDING_3"/>
    <property type="match status" value="1"/>
</dbReference>
<keyword evidence="1" id="KW-0407">Ion channel</keyword>
<organism evidence="4 5">
    <name type="scientific">Perkinsus chesapeaki</name>
    <name type="common">Clam parasite</name>
    <name type="synonym">Perkinsus andrewsi</name>
    <dbReference type="NCBI Taxonomy" id="330153"/>
    <lineage>
        <taxon>Eukaryota</taxon>
        <taxon>Sar</taxon>
        <taxon>Alveolata</taxon>
        <taxon>Perkinsozoa</taxon>
        <taxon>Perkinsea</taxon>
        <taxon>Perkinsida</taxon>
        <taxon>Perkinsidae</taxon>
        <taxon>Perkinsus</taxon>
    </lineage>
</organism>
<protein>
    <submittedName>
        <fullName evidence="4">Cyclic nucleotide gated channel alpha</fullName>
    </submittedName>
</protein>
<evidence type="ECO:0000256" key="2">
    <source>
        <dbReference type="SAM" id="MobiDB-lite"/>
    </source>
</evidence>
<dbReference type="GO" id="GO:0005221">
    <property type="term" value="F:intracellularly cyclic nucleotide-activated monoatomic cation channel activity"/>
    <property type="evidence" value="ECO:0007669"/>
    <property type="project" value="InterPro"/>
</dbReference>
<dbReference type="SUPFAM" id="SSF51206">
    <property type="entry name" value="cAMP-binding domain-like"/>
    <property type="match status" value="1"/>
</dbReference>
<proteinExistence type="predicted"/>
<dbReference type="PANTHER" id="PTHR45638:SF11">
    <property type="entry name" value="CYCLIC NUCLEOTIDE-GATED CATION CHANNEL SUBUNIT A"/>
    <property type="match status" value="1"/>
</dbReference>
<dbReference type="Proteomes" id="UP000591131">
    <property type="component" value="Unassembled WGS sequence"/>
</dbReference>
<keyword evidence="1" id="KW-1071">Ligand-gated ion channel</keyword>
<dbReference type="OrthoDB" id="421226at2759"/>
<dbReference type="SMART" id="SM00100">
    <property type="entry name" value="cNMP"/>
    <property type="match status" value="1"/>
</dbReference>
<keyword evidence="5" id="KW-1185">Reference proteome</keyword>
<dbReference type="PANTHER" id="PTHR45638">
    <property type="entry name" value="CYCLIC NUCLEOTIDE-GATED CATION CHANNEL SUBUNIT A"/>
    <property type="match status" value="1"/>
</dbReference>
<reference evidence="4 5" key="1">
    <citation type="submission" date="2020-04" db="EMBL/GenBank/DDBJ databases">
        <title>Perkinsus chesapeaki whole genome sequence.</title>
        <authorList>
            <person name="Bogema D.R."/>
        </authorList>
    </citation>
    <scope>NUCLEOTIDE SEQUENCE [LARGE SCALE GENOMIC DNA]</scope>
    <source>
        <strain evidence="4">ATCC PRA-425</strain>
    </source>
</reference>
<dbReference type="Pfam" id="PF00027">
    <property type="entry name" value="cNMP_binding"/>
    <property type="match status" value="1"/>
</dbReference>
<gene>
    <name evidence="4" type="primary">CNGA2</name>
    <name evidence="4" type="ORF">FOL47_002869</name>
</gene>
<dbReference type="InterPro" id="IPR050866">
    <property type="entry name" value="CNG_cation_channel"/>
</dbReference>
<dbReference type="InterPro" id="IPR014710">
    <property type="entry name" value="RmlC-like_jellyroll"/>
</dbReference>
<evidence type="ECO:0000313" key="5">
    <source>
        <dbReference type="Proteomes" id="UP000591131"/>
    </source>
</evidence>
<dbReference type="AlphaFoldDB" id="A0A7J6MB26"/>
<keyword evidence="1" id="KW-0813">Transport</keyword>
<name>A0A7J6MB26_PERCH</name>
<dbReference type="InterPro" id="IPR000595">
    <property type="entry name" value="cNMP-bd_dom"/>
</dbReference>
<evidence type="ECO:0000313" key="4">
    <source>
        <dbReference type="EMBL" id="KAF4668749.1"/>
    </source>
</evidence>
<keyword evidence="1" id="KW-0406">Ion transport</keyword>
<feature type="region of interest" description="Disordered" evidence="2">
    <location>
        <begin position="252"/>
        <end position="290"/>
    </location>
</feature>
<evidence type="ECO:0000256" key="1">
    <source>
        <dbReference type="ARBA" id="ARBA00023286"/>
    </source>
</evidence>
<dbReference type="EMBL" id="JAAPAO010000184">
    <property type="protein sequence ID" value="KAF4668749.1"/>
    <property type="molecule type" value="Genomic_DNA"/>
</dbReference>
<dbReference type="InterPro" id="IPR018490">
    <property type="entry name" value="cNMP-bd_dom_sf"/>
</dbReference>